<proteinExistence type="predicted"/>
<accession>A0A917L6M7</accession>
<reference evidence="2" key="2">
    <citation type="submission" date="2020-09" db="EMBL/GenBank/DDBJ databases">
        <authorList>
            <person name="Sun Q."/>
            <person name="Zhou Y."/>
        </authorList>
    </citation>
    <scope>NUCLEOTIDE SEQUENCE</scope>
    <source>
        <strain evidence="2">CGMCC 4.7272</strain>
    </source>
</reference>
<organism evidence="2 3">
    <name type="scientific">Streptomyces lacrimifluminis</name>
    <dbReference type="NCBI Taxonomy" id="1500077"/>
    <lineage>
        <taxon>Bacteria</taxon>
        <taxon>Bacillati</taxon>
        <taxon>Actinomycetota</taxon>
        <taxon>Actinomycetes</taxon>
        <taxon>Kitasatosporales</taxon>
        <taxon>Streptomycetaceae</taxon>
        <taxon>Streptomyces</taxon>
    </lineage>
</organism>
<comment type="caution">
    <text evidence="2">The sequence shown here is derived from an EMBL/GenBank/DDBJ whole genome shotgun (WGS) entry which is preliminary data.</text>
</comment>
<gene>
    <name evidence="2" type="ORF">GCM10012282_46980</name>
</gene>
<dbReference type="Proteomes" id="UP000625682">
    <property type="component" value="Unassembled WGS sequence"/>
</dbReference>
<feature type="region of interest" description="Disordered" evidence="1">
    <location>
        <begin position="126"/>
        <end position="164"/>
    </location>
</feature>
<evidence type="ECO:0000256" key="1">
    <source>
        <dbReference type="SAM" id="MobiDB-lite"/>
    </source>
</evidence>
<protein>
    <submittedName>
        <fullName evidence="2">Uncharacterized protein</fullName>
    </submittedName>
</protein>
<sequence>MEYRIDWPVPMDEGDWALQETKGWLDVTVSWDGGSQAVEVYDPVRLEQSTAIELDQSGYFAARCLLVFPSVTPDLTENLGQSWSPASSGRTRWASSLAPSTTACPAVTSTTSAVNSAVHPRLADITRAQPMVRKAEATRPTTQASHCSKPCEVRQDSSGLRRPT</sequence>
<dbReference type="EMBL" id="BMMU01000015">
    <property type="protein sequence ID" value="GGJ44655.1"/>
    <property type="molecule type" value="Genomic_DNA"/>
</dbReference>
<reference evidence="2" key="1">
    <citation type="journal article" date="2014" name="Int. J. Syst. Evol. Microbiol.">
        <title>Complete genome sequence of Corynebacterium casei LMG S-19264T (=DSM 44701T), isolated from a smear-ripened cheese.</title>
        <authorList>
            <consortium name="US DOE Joint Genome Institute (JGI-PGF)"/>
            <person name="Walter F."/>
            <person name="Albersmeier A."/>
            <person name="Kalinowski J."/>
            <person name="Ruckert C."/>
        </authorList>
    </citation>
    <scope>NUCLEOTIDE SEQUENCE</scope>
    <source>
        <strain evidence="2">CGMCC 4.7272</strain>
    </source>
</reference>
<keyword evidence="3" id="KW-1185">Reference proteome</keyword>
<evidence type="ECO:0000313" key="2">
    <source>
        <dbReference type="EMBL" id="GGJ44655.1"/>
    </source>
</evidence>
<name>A0A917L6M7_9ACTN</name>
<evidence type="ECO:0000313" key="3">
    <source>
        <dbReference type="Proteomes" id="UP000625682"/>
    </source>
</evidence>
<dbReference type="AlphaFoldDB" id="A0A917L6M7"/>